<dbReference type="InterPro" id="IPR023393">
    <property type="entry name" value="START-like_dom_sf"/>
</dbReference>
<comment type="caution">
    <text evidence="4">The sequence shown here is derived from an EMBL/GenBank/DDBJ whole genome shotgun (WGS) entry which is preliminary data.</text>
</comment>
<dbReference type="PANTHER" id="PTHR11092:SF0">
    <property type="entry name" value="EPIMERASE FAMILY PROTEIN SDR39U1"/>
    <property type="match status" value="1"/>
</dbReference>
<dbReference type="Gene3D" id="3.30.530.20">
    <property type="match status" value="1"/>
</dbReference>
<evidence type="ECO:0000259" key="2">
    <source>
        <dbReference type="Pfam" id="PF01370"/>
    </source>
</evidence>
<dbReference type="Gene3D" id="3.40.50.720">
    <property type="entry name" value="NAD(P)-binding Rossmann-like Domain"/>
    <property type="match status" value="1"/>
</dbReference>
<accession>A0ABV3SVM7</accession>
<dbReference type="InterPro" id="IPR013549">
    <property type="entry name" value="DUF1731"/>
</dbReference>
<organism evidence="4 5">
    <name type="scientific">Nocardioides eburneus</name>
    <dbReference type="NCBI Taxonomy" id="3231482"/>
    <lineage>
        <taxon>Bacteria</taxon>
        <taxon>Bacillati</taxon>
        <taxon>Actinomycetota</taxon>
        <taxon>Actinomycetes</taxon>
        <taxon>Propionibacteriales</taxon>
        <taxon>Nocardioidaceae</taxon>
        <taxon>Nocardioides</taxon>
    </lineage>
</organism>
<gene>
    <name evidence="4" type="ORF">AB3X52_05065</name>
</gene>
<dbReference type="InterPro" id="IPR010099">
    <property type="entry name" value="SDR39U1"/>
</dbReference>
<dbReference type="Pfam" id="PF08338">
    <property type="entry name" value="DUF1731"/>
    <property type="match status" value="1"/>
</dbReference>
<dbReference type="PANTHER" id="PTHR11092">
    <property type="entry name" value="SUGAR NUCLEOTIDE EPIMERASE RELATED"/>
    <property type="match status" value="1"/>
</dbReference>
<dbReference type="SUPFAM" id="SSF51735">
    <property type="entry name" value="NAD(P)-binding Rossmann-fold domains"/>
    <property type="match status" value="1"/>
</dbReference>
<dbReference type="EMBL" id="JBFPJR010000006">
    <property type="protein sequence ID" value="MEX0426983.1"/>
    <property type="molecule type" value="Genomic_DNA"/>
</dbReference>
<comment type="similarity">
    <text evidence="1">Belongs to the NAD(P)-dependent epimerase/dehydratase family. SDR39U1 subfamily.</text>
</comment>
<keyword evidence="5" id="KW-1185">Reference proteome</keyword>
<name>A0ABV3SVM7_9ACTN</name>
<protein>
    <submittedName>
        <fullName evidence="4">TIGR01777 family oxidoreductase</fullName>
    </submittedName>
</protein>
<evidence type="ECO:0000313" key="5">
    <source>
        <dbReference type="Proteomes" id="UP001556631"/>
    </source>
</evidence>
<reference evidence="4 5" key="1">
    <citation type="submission" date="2024-07" db="EMBL/GenBank/DDBJ databases">
        <authorList>
            <person name="Lee S."/>
            <person name="Kang M."/>
        </authorList>
    </citation>
    <scope>NUCLEOTIDE SEQUENCE [LARGE SCALE GENOMIC DNA]</scope>
    <source>
        <strain evidence="4 5">DS6</strain>
    </source>
</reference>
<proteinExistence type="inferred from homology"/>
<dbReference type="CDD" id="cd07820">
    <property type="entry name" value="SRPBCC_3"/>
    <property type="match status" value="1"/>
</dbReference>
<evidence type="ECO:0000256" key="1">
    <source>
        <dbReference type="ARBA" id="ARBA00009353"/>
    </source>
</evidence>
<dbReference type="Pfam" id="PF01370">
    <property type="entry name" value="Epimerase"/>
    <property type="match status" value="1"/>
</dbReference>
<evidence type="ECO:0000313" key="4">
    <source>
        <dbReference type="EMBL" id="MEX0426983.1"/>
    </source>
</evidence>
<feature type="domain" description="DUF1731" evidence="3">
    <location>
        <begin position="412"/>
        <end position="460"/>
    </location>
</feature>
<dbReference type="SUPFAM" id="SSF55961">
    <property type="entry name" value="Bet v1-like"/>
    <property type="match status" value="1"/>
</dbReference>
<dbReference type="InterPro" id="IPR036291">
    <property type="entry name" value="NAD(P)-bd_dom_sf"/>
</dbReference>
<sequence length="463" mass="50181">MNGWVRPPADVIIAEDQMTFIHSSVLRASPEEVFDWHARPGAIARLTPPWQPVRILQEASSLAEGRAVLGLPGGLRWVADHVPEGYAPPYAFEDRLTSAPLAPMLRWQHRHELGAEVTPDGVATRLTDVVTTRLPDGLERRLLGPMFAYRHRQLADDLTALRTYRHDPLTVAVTGASGTVGQSLVPLLTTAGHRVVRLVRRTTRTPDERTWSPDAPAPDLLDGVDAVVHLAGASIAGRFDDGHRRAVRDSRVGPTRRLAEVAARSGIRAFVSASAVGFYGPDRGDEVLTEASERGAGFLADVVADWEAATRPAESAGVRVVRIRTGIVQTPRGGALRPQVPLYAVGLGGRLGSGEQWQAWIGIHDLADIYLRAVVDPALSGPVNAVAPEPVRQQEYAAVLGRVLHRPALLPMPPFGPRLLLGEEGSREVALAGQRVLPTVLTDAGHDFRHPRLEPVLRHVLGR</sequence>
<dbReference type="RefSeq" id="WP_367991928.1">
    <property type="nucleotide sequence ID" value="NZ_JBFPJR010000006.1"/>
</dbReference>
<dbReference type="NCBIfam" id="TIGR01777">
    <property type="entry name" value="yfcH"/>
    <property type="match status" value="1"/>
</dbReference>
<evidence type="ECO:0000259" key="3">
    <source>
        <dbReference type="Pfam" id="PF08338"/>
    </source>
</evidence>
<dbReference type="InterPro" id="IPR001509">
    <property type="entry name" value="Epimerase_deHydtase"/>
</dbReference>
<dbReference type="Proteomes" id="UP001556631">
    <property type="component" value="Unassembled WGS sequence"/>
</dbReference>
<feature type="domain" description="NAD-dependent epimerase/dehydratase" evidence="2">
    <location>
        <begin position="171"/>
        <end position="377"/>
    </location>
</feature>